<organism evidence="1 2">
    <name type="scientific">Ravibacter arvi</name>
    <dbReference type="NCBI Taxonomy" id="2051041"/>
    <lineage>
        <taxon>Bacteria</taxon>
        <taxon>Pseudomonadati</taxon>
        <taxon>Bacteroidota</taxon>
        <taxon>Cytophagia</taxon>
        <taxon>Cytophagales</taxon>
        <taxon>Spirosomataceae</taxon>
        <taxon>Ravibacter</taxon>
    </lineage>
</organism>
<evidence type="ECO:0000313" key="2">
    <source>
        <dbReference type="Proteomes" id="UP001501508"/>
    </source>
</evidence>
<gene>
    <name evidence="1" type="ORF">GCM10023091_00320</name>
</gene>
<sequence>MITNACKYALQTTINLASTIPATIRTLKSDLPSATTGLDAPNPLKNRQSNTLGLKLIRLLAGKLKDTYDFTSNKYGTVFQLSFFAVQKKATVPLSFLSLSGRATKKMPGSTRCRLGLRARCNDFKHVLLIHSDAKFEQVATEAEREFPA</sequence>
<accession>A0ABP8LJ58</accession>
<evidence type="ECO:0000313" key="1">
    <source>
        <dbReference type="EMBL" id="GAA4430711.1"/>
    </source>
</evidence>
<dbReference type="Proteomes" id="UP001501508">
    <property type="component" value="Unassembled WGS sequence"/>
</dbReference>
<dbReference type="EMBL" id="BAABEY010000001">
    <property type="protein sequence ID" value="GAA4430711.1"/>
    <property type="molecule type" value="Genomic_DNA"/>
</dbReference>
<proteinExistence type="predicted"/>
<name>A0ABP8LJ58_9BACT</name>
<reference evidence="2" key="1">
    <citation type="journal article" date="2019" name="Int. J. Syst. Evol. Microbiol.">
        <title>The Global Catalogue of Microorganisms (GCM) 10K type strain sequencing project: providing services to taxonomists for standard genome sequencing and annotation.</title>
        <authorList>
            <consortium name="The Broad Institute Genomics Platform"/>
            <consortium name="The Broad Institute Genome Sequencing Center for Infectious Disease"/>
            <person name="Wu L."/>
            <person name="Ma J."/>
        </authorList>
    </citation>
    <scope>NUCLEOTIDE SEQUENCE [LARGE SCALE GENOMIC DNA]</scope>
    <source>
        <strain evidence="2">JCM 31920</strain>
    </source>
</reference>
<dbReference type="RefSeq" id="WP_345025958.1">
    <property type="nucleotide sequence ID" value="NZ_BAABEY010000001.1"/>
</dbReference>
<protein>
    <submittedName>
        <fullName evidence="1">Uncharacterized protein</fullName>
    </submittedName>
</protein>
<keyword evidence="2" id="KW-1185">Reference proteome</keyword>
<comment type="caution">
    <text evidence="1">The sequence shown here is derived from an EMBL/GenBank/DDBJ whole genome shotgun (WGS) entry which is preliminary data.</text>
</comment>